<keyword evidence="1 4" id="KW-0328">Glycosyltransferase</keyword>
<dbReference type="SMART" id="SM00642">
    <property type="entry name" value="Aamy"/>
    <property type="match status" value="1"/>
</dbReference>
<dbReference type="EC" id="2.4.1.7" evidence="4"/>
<dbReference type="PANTHER" id="PTHR10357:SF214">
    <property type="entry name" value="GLUCOSYLGLYCERATE PHOSPHORYLASE"/>
    <property type="match status" value="1"/>
</dbReference>
<dbReference type="PIRSF" id="PIRSF003059">
    <property type="entry name" value="Sucrose_phosphorylase"/>
    <property type="match status" value="1"/>
</dbReference>
<evidence type="ECO:0000256" key="4">
    <source>
        <dbReference type="PIRNR" id="PIRNR003059"/>
    </source>
</evidence>
<organism evidence="6 7">
    <name type="scientific">Caldalkalibacillus uzonensis</name>
    <dbReference type="NCBI Taxonomy" id="353224"/>
    <lineage>
        <taxon>Bacteria</taxon>
        <taxon>Bacillati</taxon>
        <taxon>Bacillota</taxon>
        <taxon>Bacilli</taxon>
        <taxon>Bacillales</taxon>
        <taxon>Bacillaceae</taxon>
        <taxon>Caldalkalibacillus</taxon>
    </lineage>
</organism>
<evidence type="ECO:0000313" key="7">
    <source>
        <dbReference type="Proteomes" id="UP001232445"/>
    </source>
</evidence>
<dbReference type="Gene3D" id="3.90.400.10">
    <property type="entry name" value="Oligo-1,6-glucosidase, Domain 2"/>
    <property type="match status" value="1"/>
</dbReference>
<dbReference type="PANTHER" id="PTHR10357">
    <property type="entry name" value="ALPHA-AMYLASE FAMILY MEMBER"/>
    <property type="match status" value="1"/>
</dbReference>
<reference evidence="6 7" key="1">
    <citation type="submission" date="2023-07" db="EMBL/GenBank/DDBJ databases">
        <title>Genomic Encyclopedia of Type Strains, Phase IV (KMG-IV): sequencing the most valuable type-strain genomes for metagenomic binning, comparative biology and taxonomic classification.</title>
        <authorList>
            <person name="Goeker M."/>
        </authorList>
    </citation>
    <scope>NUCLEOTIDE SEQUENCE [LARGE SCALE GENOMIC DNA]</scope>
    <source>
        <strain evidence="6 7">DSM 17740</strain>
    </source>
</reference>
<dbReference type="CDD" id="cd11356">
    <property type="entry name" value="AmyAc_Sucrose_phosphorylase-like_1"/>
    <property type="match status" value="1"/>
</dbReference>
<dbReference type="GO" id="GO:0009018">
    <property type="term" value="F:sucrose phosphorylase activity"/>
    <property type="evidence" value="ECO:0007669"/>
    <property type="project" value="UniProtKB-EC"/>
</dbReference>
<evidence type="ECO:0000259" key="5">
    <source>
        <dbReference type="SMART" id="SM00642"/>
    </source>
</evidence>
<dbReference type="Gene3D" id="3.20.20.80">
    <property type="entry name" value="Glycosidases"/>
    <property type="match status" value="1"/>
</dbReference>
<evidence type="ECO:0000256" key="2">
    <source>
        <dbReference type="ARBA" id="ARBA00022679"/>
    </source>
</evidence>
<comment type="caution">
    <text evidence="6">The sequence shown here is derived from an EMBL/GenBank/DDBJ whole genome shotgun (WGS) entry which is preliminary data.</text>
</comment>
<evidence type="ECO:0000313" key="6">
    <source>
        <dbReference type="EMBL" id="MDQ0338757.1"/>
    </source>
</evidence>
<dbReference type="SUPFAM" id="SSF51445">
    <property type="entry name" value="(Trans)glycosidases"/>
    <property type="match status" value="1"/>
</dbReference>
<dbReference type="InterPro" id="IPR033746">
    <property type="entry name" value="GGa_phosphorylase"/>
</dbReference>
<dbReference type="Pfam" id="PF00128">
    <property type="entry name" value="Alpha-amylase"/>
    <property type="match status" value="1"/>
</dbReference>
<evidence type="ECO:0000256" key="3">
    <source>
        <dbReference type="ARBA" id="ARBA00023295"/>
    </source>
</evidence>
<keyword evidence="7" id="KW-1185">Reference proteome</keyword>
<dbReference type="EMBL" id="JAUSUQ010000004">
    <property type="protein sequence ID" value="MDQ0338757.1"/>
    <property type="molecule type" value="Genomic_DNA"/>
</dbReference>
<evidence type="ECO:0000256" key="1">
    <source>
        <dbReference type="ARBA" id="ARBA00022676"/>
    </source>
</evidence>
<dbReference type="InterPro" id="IPR045857">
    <property type="entry name" value="O16G_dom_2"/>
</dbReference>
<gene>
    <name evidence="6" type="ORF">J2S00_001543</name>
</gene>
<keyword evidence="2 4" id="KW-0808">Transferase</keyword>
<dbReference type="RefSeq" id="WP_307337626.1">
    <property type="nucleotide sequence ID" value="NZ_JAUSUQ010000004.1"/>
</dbReference>
<accession>A0ABU0CRI0</accession>
<feature type="domain" description="Glycosyl hydrolase family 13 catalytic" evidence="5">
    <location>
        <begin position="45"/>
        <end position="405"/>
    </location>
</feature>
<proteinExistence type="inferred from homology"/>
<protein>
    <recommendedName>
        <fullName evidence="4">Sucrose phosphorylase</fullName>
        <ecNumber evidence="4">2.4.1.7</ecNumber>
    </recommendedName>
    <alternativeName>
        <fullName evidence="4">Sucrose glucosyltransferase</fullName>
    </alternativeName>
</protein>
<name>A0ABU0CRI0_9BACI</name>
<dbReference type="InterPro" id="IPR006047">
    <property type="entry name" value="GH13_cat_dom"/>
</dbReference>
<dbReference type="Gene3D" id="2.60.40.1180">
    <property type="entry name" value="Golgi alpha-mannosidase II"/>
    <property type="match status" value="1"/>
</dbReference>
<comment type="catalytic activity">
    <reaction evidence="4">
        <text>sucrose + phosphate = D-fructose + alpha-D-glucose 1-phosphate</text>
        <dbReference type="Rhea" id="RHEA:24048"/>
        <dbReference type="ChEBI" id="CHEBI:17992"/>
        <dbReference type="ChEBI" id="CHEBI:37721"/>
        <dbReference type="ChEBI" id="CHEBI:43474"/>
        <dbReference type="ChEBI" id="CHEBI:58601"/>
        <dbReference type="EC" id="2.4.1.7"/>
    </reaction>
</comment>
<dbReference type="InterPro" id="IPR017853">
    <property type="entry name" value="GH"/>
</dbReference>
<dbReference type="InterPro" id="IPR013780">
    <property type="entry name" value="Glyco_hydro_b"/>
</dbReference>
<keyword evidence="3" id="KW-0326">Glycosidase</keyword>
<keyword evidence="3" id="KW-0378">Hydrolase</keyword>
<comment type="similarity">
    <text evidence="4">Belongs to the glycosyl hydrolase 13 family. Sucrose phosphorylase subfamily.</text>
</comment>
<sequence>MCDKLTFVYGREKAELILNKLLPKLEAAKQTIQQGKESTWVNEQDVVLITYGDSLQEEGERPLATLHKFLHEQVHETITAVHILPFYPYSSDDGFSVIDYYQVNPVLGTWEDIGQLSRDYKLMFDAVINHISAESEWFKGYLAGEPKYQDYFIEADPTADYSTVTRPRALPLLTKVETAHGEQYVWTTFSADQVDLNYKNEAVLLAIIDVLLFYVQKGAKLLRLDAIGFMWKELGTTCIHLEQTHQLIQLFRDILDEVAPETIIITETNVPHKENISYFGNGYNEAHMVYQFPLPPLVLHAFYTENAEVLSRWMKSLAPTSEQTAFFNFLASHDGIGVRPATGILSESEINMMLDKVKAHGGYVSYKDNGDGTQSPYELNINYLEALSHPDEPVVLKVKRFVAAHGILLSLMGVPAIYIHSLLGSVNDHEGVKRTGQYRSINREKLSYRNVKEALQDPATLRYQVFQALTRLIETRKQHKAFHPNAAQQVLDVDPRIFAVKRTSVDGKETIVALINVSGQEVQLSLASCAHQLDGGVQGYTDLLSDVTLEQVQQGLTLAPYQVMWLQAKRDERES</sequence>
<dbReference type="InterPro" id="IPR016377">
    <property type="entry name" value="Sucrose_GGa_phosphorylase-rel"/>
</dbReference>
<dbReference type="Proteomes" id="UP001232445">
    <property type="component" value="Unassembled WGS sequence"/>
</dbReference>